<sequence>MDVLAPIRLSPCLPANTCRSLGRFKS</sequence>
<dbReference type="AlphaFoldDB" id="A0A2P2PE72"/>
<organism evidence="1">
    <name type="scientific">Rhizophora mucronata</name>
    <name type="common">Asiatic mangrove</name>
    <dbReference type="NCBI Taxonomy" id="61149"/>
    <lineage>
        <taxon>Eukaryota</taxon>
        <taxon>Viridiplantae</taxon>
        <taxon>Streptophyta</taxon>
        <taxon>Embryophyta</taxon>
        <taxon>Tracheophyta</taxon>
        <taxon>Spermatophyta</taxon>
        <taxon>Magnoliopsida</taxon>
        <taxon>eudicotyledons</taxon>
        <taxon>Gunneridae</taxon>
        <taxon>Pentapetalae</taxon>
        <taxon>rosids</taxon>
        <taxon>fabids</taxon>
        <taxon>Malpighiales</taxon>
        <taxon>Rhizophoraceae</taxon>
        <taxon>Rhizophora</taxon>
    </lineage>
</organism>
<evidence type="ECO:0000313" key="1">
    <source>
        <dbReference type="EMBL" id="MBX53048.1"/>
    </source>
</evidence>
<reference evidence="1" key="1">
    <citation type="submission" date="2018-02" db="EMBL/GenBank/DDBJ databases">
        <title>Rhizophora mucronata_Transcriptome.</title>
        <authorList>
            <person name="Meera S.P."/>
            <person name="Sreeshan A."/>
            <person name="Augustine A."/>
        </authorList>
    </citation>
    <scope>NUCLEOTIDE SEQUENCE</scope>
    <source>
        <tissue evidence="1">Leaf</tissue>
    </source>
</reference>
<accession>A0A2P2PE72</accession>
<dbReference type="EMBL" id="GGEC01072564">
    <property type="protein sequence ID" value="MBX53048.1"/>
    <property type="molecule type" value="Transcribed_RNA"/>
</dbReference>
<name>A0A2P2PE72_RHIMU</name>
<protein>
    <submittedName>
        <fullName evidence="1">Uncharacterized protein</fullName>
    </submittedName>
</protein>
<proteinExistence type="predicted"/>